<evidence type="ECO:0000313" key="9">
    <source>
        <dbReference type="EMBL" id="KAK4229090.1"/>
    </source>
</evidence>
<feature type="compositionally biased region" description="Basic and acidic residues" evidence="8">
    <location>
        <begin position="122"/>
        <end position="135"/>
    </location>
</feature>
<feature type="compositionally biased region" description="Acidic residues" evidence="8">
    <location>
        <begin position="159"/>
        <end position="172"/>
    </location>
</feature>
<dbReference type="FunFam" id="1.20.5.1500:FF:000002">
    <property type="entry name" value="breast cancer metastasis-suppressor 1-like protein-A"/>
    <property type="match status" value="1"/>
</dbReference>
<keyword evidence="2" id="KW-0678">Repressor</keyword>
<dbReference type="Gene3D" id="1.20.5.1500">
    <property type="match status" value="1"/>
</dbReference>
<comment type="subcellular location">
    <subcellularLocation>
        <location evidence="1">Nucleus</location>
    </subcellularLocation>
</comment>
<comment type="caution">
    <text evidence="9">The sequence shown here is derived from an EMBL/GenBank/DDBJ whole genome shotgun (WGS) entry which is preliminary data.</text>
</comment>
<keyword evidence="4" id="KW-0804">Transcription</keyword>
<reference evidence="9" key="1">
    <citation type="journal article" date="2023" name="Mol. Phylogenet. Evol.">
        <title>Genome-scale phylogeny and comparative genomics of the fungal order Sordariales.</title>
        <authorList>
            <person name="Hensen N."/>
            <person name="Bonometti L."/>
            <person name="Westerberg I."/>
            <person name="Brannstrom I.O."/>
            <person name="Guillou S."/>
            <person name="Cros-Aarteil S."/>
            <person name="Calhoun S."/>
            <person name="Haridas S."/>
            <person name="Kuo A."/>
            <person name="Mondo S."/>
            <person name="Pangilinan J."/>
            <person name="Riley R."/>
            <person name="LaButti K."/>
            <person name="Andreopoulos B."/>
            <person name="Lipzen A."/>
            <person name="Chen C."/>
            <person name="Yan M."/>
            <person name="Daum C."/>
            <person name="Ng V."/>
            <person name="Clum A."/>
            <person name="Steindorff A."/>
            <person name="Ohm R.A."/>
            <person name="Martin F."/>
            <person name="Silar P."/>
            <person name="Natvig D.O."/>
            <person name="Lalanne C."/>
            <person name="Gautier V."/>
            <person name="Ament-Velasquez S.L."/>
            <person name="Kruys A."/>
            <person name="Hutchinson M.I."/>
            <person name="Powell A.J."/>
            <person name="Barry K."/>
            <person name="Miller A.N."/>
            <person name="Grigoriev I.V."/>
            <person name="Debuchy R."/>
            <person name="Gladieux P."/>
            <person name="Hiltunen Thoren M."/>
            <person name="Johannesson H."/>
        </authorList>
    </citation>
    <scope>NUCLEOTIDE SEQUENCE</scope>
    <source>
        <strain evidence="9">CBS 990.96</strain>
    </source>
</reference>
<dbReference type="GO" id="GO:0005654">
    <property type="term" value="C:nucleoplasm"/>
    <property type="evidence" value="ECO:0007669"/>
    <property type="project" value="UniProtKB-ARBA"/>
</dbReference>
<dbReference type="Pfam" id="PF08598">
    <property type="entry name" value="Sds3"/>
    <property type="match status" value="1"/>
</dbReference>
<organism evidence="9 10">
    <name type="scientific">Podospora fimiseda</name>
    <dbReference type="NCBI Taxonomy" id="252190"/>
    <lineage>
        <taxon>Eukaryota</taxon>
        <taxon>Fungi</taxon>
        <taxon>Dikarya</taxon>
        <taxon>Ascomycota</taxon>
        <taxon>Pezizomycotina</taxon>
        <taxon>Sordariomycetes</taxon>
        <taxon>Sordariomycetidae</taxon>
        <taxon>Sordariales</taxon>
        <taxon>Podosporaceae</taxon>
        <taxon>Podospora</taxon>
    </lineage>
</organism>
<feature type="compositionally biased region" description="Basic residues" evidence="8">
    <location>
        <begin position="307"/>
        <end position="321"/>
    </location>
</feature>
<dbReference type="EMBL" id="MU865311">
    <property type="protein sequence ID" value="KAK4229090.1"/>
    <property type="molecule type" value="Genomic_DNA"/>
</dbReference>
<feature type="compositionally biased region" description="Polar residues" evidence="8">
    <location>
        <begin position="604"/>
        <end position="616"/>
    </location>
</feature>
<protein>
    <submittedName>
        <fullName evidence="9">Sds3-like-domain-containing protein</fullName>
    </submittedName>
</protein>
<evidence type="ECO:0000256" key="4">
    <source>
        <dbReference type="ARBA" id="ARBA00023163"/>
    </source>
</evidence>
<reference evidence="9" key="2">
    <citation type="submission" date="2023-05" db="EMBL/GenBank/DDBJ databases">
        <authorList>
            <consortium name="Lawrence Berkeley National Laboratory"/>
            <person name="Steindorff A."/>
            <person name="Hensen N."/>
            <person name="Bonometti L."/>
            <person name="Westerberg I."/>
            <person name="Brannstrom I.O."/>
            <person name="Guillou S."/>
            <person name="Cros-Aarteil S."/>
            <person name="Calhoun S."/>
            <person name="Haridas S."/>
            <person name="Kuo A."/>
            <person name="Mondo S."/>
            <person name="Pangilinan J."/>
            <person name="Riley R."/>
            <person name="Labutti K."/>
            <person name="Andreopoulos B."/>
            <person name="Lipzen A."/>
            <person name="Chen C."/>
            <person name="Yanf M."/>
            <person name="Daum C."/>
            <person name="Ng V."/>
            <person name="Clum A."/>
            <person name="Ohm R."/>
            <person name="Martin F."/>
            <person name="Silar P."/>
            <person name="Natvig D."/>
            <person name="Lalanne C."/>
            <person name="Gautier V."/>
            <person name="Ament-Velasquez S.L."/>
            <person name="Kruys A."/>
            <person name="Hutchinson M.I."/>
            <person name="Powell A.J."/>
            <person name="Barry K."/>
            <person name="Miller A.N."/>
            <person name="Grigoriev I.V."/>
            <person name="Debuchy R."/>
            <person name="Gladieux P."/>
            <person name="Thoren M.H."/>
            <person name="Johannesson H."/>
        </authorList>
    </citation>
    <scope>NUCLEOTIDE SEQUENCE</scope>
    <source>
        <strain evidence="9">CBS 990.96</strain>
    </source>
</reference>
<dbReference type="PANTHER" id="PTHR21964">
    <property type="entry name" value="BREAST CANCER METASTASIS-SUPPRESSOR 1"/>
    <property type="match status" value="1"/>
</dbReference>
<accession>A0AAN7BT89</accession>
<feature type="region of interest" description="Disordered" evidence="8">
    <location>
        <begin position="1"/>
        <end position="357"/>
    </location>
</feature>
<keyword evidence="10" id="KW-1185">Reference proteome</keyword>
<keyword evidence="5" id="KW-0539">Nucleus</keyword>
<keyword evidence="3" id="KW-0805">Transcription regulation</keyword>
<feature type="compositionally biased region" description="Polar residues" evidence="8">
    <location>
        <begin position="197"/>
        <end position="218"/>
    </location>
</feature>
<dbReference type="Proteomes" id="UP001301958">
    <property type="component" value="Unassembled WGS sequence"/>
</dbReference>
<evidence type="ECO:0000256" key="7">
    <source>
        <dbReference type="SAM" id="Coils"/>
    </source>
</evidence>
<evidence type="ECO:0000256" key="8">
    <source>
        <dbReference type="SAM" id="MobiDB-lite"/>
    </source>
</evidence>
<evidence type="ECO:0000256" key="3">
    <source>
        <dbReference type="ARBA" id="ARBA00023015"/>
    </source>
</evidence>
<gene>
    <name evidence="9" type="ORF">QBC38DRAFT_122292</name>
</gene>
<feature type="compositionally biased region" description="Polar residues" evidence="8">
    <location>
        <begin position="265"/>
        <end position="275"/>
    </location>
</feature>
<dbReference type="GO" id="GO:0010468">
    <property type="term" value="P:regulation of gene expression"/>
    <property type="evidence" value="ECO:0007669"/>
    <property type="project" value="UniProtKB-ARBA"/>
</dbReference>
<evidence type="ECO:0000256" key="5">
    <source>
        <dbReference type="ARBA" id="ARBA00023242"/>
    </source>
</evidence>
<feature type="coiled-coil region" evidence="7">
    <location>
        <begin position="359"/>
        <end position="415"/>
    </location>
</feature>
<feature type="compositionally biased region" description="Basic and acidic residues" evidence="8">
    <location>
        <begin position="688"/>
        <end position="698"/>
    </location>
</feature>
<dbReference type="InterPro" id="IPR013907">
    <property type="entry name" value="Sds3"/>
</dbReference>
<sequence length="698" mass="77010">MATGDTVLPLALSSPPPPLLDNSPSNLSSPLSDVEDKYADHEEDDLDIRGGGSSIHGTPQRNGDHTRLDSDPPSSSPGEGSKLSELDINDSEAETERLYDTPPKNGATRDIVNSVDGAVTRRFIDRRERAFERSPSKLHQQLQADIDAEAADNGHNSPSEEEDEEEGDDDDVSMASSDNEPDPEPVKLPQPRPPTTVKKTQVTNSTETNTLRRTSQDSAESRKRKRPSVVGQVESEQPPKKRASIDAVGHDFSADDTPMADDEGLSTTPQSGNQTADEDNIEEPPAATDLKGETLDSGDEDVGVLPRLKKGKRSPAKKRKSKSPEERTPEEAPDEPPETADRQSAVPTPQVEDLQPGEIDEEAEAAHRNEEELERKKAAWDELAAIEKQFSNFREKLYQERLEQLNREEEMLLSDNPTHPEYLAMLQCLEERRAEKIRVSTVELQFKMSVLKHRAVAERAQIMSQYYQAVRESREKTLDLLGQDWYDVQQERRRLTNVIPEFGLHIPANKTQAARQAVSYNREVSILSGFAKHVGFPAAPTINGVSEDQLEDDLEAIENASKLVSRPVPKQPPPFRPELSAGFGPSLDMAGEMFIEQTPWANPNHPSHQLQRQQQGGYREPEVQPTFAGPSSGHPRLPPPITQHPGVGVGYPPAAPLMLNGDSPAQLHKGMPPAGAESLKRSKLPSEPLRHETAIHAS</sequence>
<keyword evidence="7" id="KW-0175">Coiled coil</keyword>
<evidence type="ECO:0000256" key="1">
    <source>
        <dbReference type="ARBA" id="ARBA00004123"/>
    </source>
</evidence>
<comment type="similarity">
    <text evidence="6">Belongs to the BRMS1 family.</text>
</comment>
<evidence type="ECO:0000313" key="10">
    <source>
        <dbReference type="Proteomes" id="UP001301958"/>
    </source>
</evidence>
<feature type="region of interest" description="Disordered" evidence="8">
    <location>
        <begin position="604"/>
        <end position="698"/>
    </location>
</feature>
<name>A0AAN7BT89_9PEZI</name>
<feature type="compositionally biased region" description="Low complexity" evidence="8">
    <location>
        <begin position="71"/>
        <end position="83"/>
    </location>
</feature>
<evidence type="ECO:0000256" key="6">
    <source>
        <dbReference type="ARBA" id="ARBA00038256"/>
    </source>
</evidence>
<evidence type="ECO:0000256" key="2">
    <source>
        <dbReference type="ARBA" id="ARBA00022491"/>
    </source>
</evidence>
<dbReference type="AlphaFoldDB" id="A0AAN7BT89"/>
<dbReference type="SMART" id="SM01401">
    <property type="entry name" value="Sds3"/>
    <property type="match status" value="1"/>
</dbReference>
<feature type="compositionally biased region" description="Low complexity" evidence="8">
    <location>
        <begin position="20"/>
        <end position="32"/>
    </location>
</feature>
<proteinExistence type="inferred from homology"/>